<dbReference type="CDD" id="cd00293">
    <property type="entry name" value="USP-like"/>
    <property type="match status" value="1"/>
</dbReference>
<reference evidence="5" key="1">
    <citation type="journal article" date="2004" name="Nature">
        <title>Community structure and metabolism through reconstruction of microbial genomes from the environment.</title>
        <authorList>
            <person name="Tyson G.W."/>
            <person name="Chapman J."/>
            <person name="Hugenholtz P."/>
            <person name="Allen E.E."/>
            <person name="Ram R.J."/>
            <person name="Richardson P.M."/>
            <person name="Solovyev V.V."/>
            <person name="Rubin E.M."/>
            <person name="Rokhsar D.S."/>
            <person name="Banfield J.F."/>
        </authorList>
    </citation>
    <scope>NUCLEOTIDE SEQUENCE [LARGE SCALE GENOMIC DNA]</scope>
</reference>
<dbReference type="PANTHER" id="PTHR46268:SF27">
    <property type="entry name" value="UNIVERSAL STRESS PROTEIN RV2623"/>
    <property type="match status" value="1"/>
</dbReference>
<evidence type="ECO:0000256" key="1">
    <source>
        <dbReference type="ARBA" id="ARBA00008791"/>
    </source>
</evidence>
<dbReference type="Gene3D" id="3.40.50.620">
    <property type="entry name" value="HUPs"/>
    <property type="match status" value="1"/>
</dbReference>
<evidence type="ECO:0000259" key="4">
    <source>
        <dbReference type="Pfam" id="PF00582"/>
    </source>
</evidence>
<evidence type="ECO:0000313" key="5">
    <source>
        <dbReference type="EMBL" id="EDZ38697.1"/>
    </source>
</evidence>
<evidence type="ECO:0000256" key="3">
    <source>
        <dbReference type="ARBA" id="ARBA00022840"/>
    </source>
</evidence>
<dbReference type="AlphaFoldDB" id="B6AR26"/>
<accession>B6AR26</accession>
<evidence type="ECO:0000256" key="2">
    <source>
        <dbReference type="ARBA" id="ARBA00022741"/>
    </source>
</evidence>
<dbReference type="SUPFAM" id="SSF52402">
    <property type="entry name" value="Adenine nucleotide alpha hydrolases-like"/>
    <property type="match status" value="1"/>
</dbReference>
<feature type="domain" description="UspA" evidence="4">
    <location>
        <begin position="5"/>
        <end position="143"/>
    </location>
</feature>
<dbReference type="EMBL" id="DS995261">
    <property type="protein sequence ID" value="EDZ38697.1"/>
    <property type="molecule type" value="Genomic_DNA"/>
</dbReference>
<sequence length="178" mass="19660">MSTPFKSLVLPYDLTPVPPGTMETLKNILHGEGATLHVFHVLDIYEETPMGYPLPPEYSAEMEKVVCQEVKKLADLYRADGIETTSGVYRGRVDRTIIEVALHQKADGILLLSHGKGILGRILLGSASNSVLHHSPLPVILIKPDETRKDLLHHFEKTDPPINLIDTFARTEASGQGF</sequence>
<dbReference type="Pfam" id="PF00582">
    <property type="entry name" value="Usp"/>
    <property type="match status" value="1"/>
</dbReference>
<proteinExistence type="inferred from homology"/>
<dbReference type="PANTHER" id="PTHR46268">
    <property type="entry name" value="STRESS RESPONSE PROTEIN NHAX"/>
    <property type="match status" value="1"/>
</dbReference>
<keyword evidence="2" id="KW-0547">Nucleotide-binding</keyword>
<organism evidence="5">
    <name type="scientific">Leptospirillum sp. Group II '5-way CG'</name>
    <dbReference type="NCBI Taxonomy" id="419541"/>
    <lineage>
        <taxon>Bacteria</taxon>
        <taxon>Pseudomonadati</taxon>
        <taxon>Nitrospirota</taxon>
        <taxon>Nitrospiria</taxon>
        <taxon>Nitrospirales</taxon>
        <taxon>Nitrospiraceae</taxon>
        <taxon>Leptospirillum</taxon>
    </lineage>
</organism>
<gene>
    <name evidence="5" type="ORF">CGL2_11238045</name>
</gene>
<dbReference type="InterPro" id="IPR006016">
    <property type="entry name" value="UspA"/>
</dbReference>
<reference evidence="5" key="2">
    <citation type="journal article" date="2008" name="PLoS Biol.">
        <title>Population genomic analysis of strain variation in Leptospirillum group II bacteria involved in acid mine drainage formation.</title>
        <authorList>
            <person name="Simmons S.L."/>
            <person name="Dibartolo G."/>
            <person name="Denef V.J."/>
            <person name="Goltsman D.S."/>
            <person name="Thelen M.P."/>
            <person name="Banfield J.F."/>
        </authorList>
    </citation>
    <scope>NUCLEOTIDE SEQUENCE [LARGE SCALE GENOMIC DNA]</scope>
</reference>
<comment type="similarity">
    <text evidence="1">Belongs to the universal stress protein A family.</text>
</comment>
<name>B6AR26_9BACT</name>
<dbReference type="GO" id="GO:0005524">
    <property type="term" value="F:ATP binding"/>
    <property type="evidence" value="ECO:0007669"/>
    <property type="project" value="UniProtKB-KW"/>
</dbReference>
<keyword evidence="3" id="KW-0067">ATP-binding</keyword>
<protein>
    <submittedName>
        <fullName evidence="5">Probable universal stress protein (UspA)</fullName>
    </submittedName>
</protein>
<dbReference type="PRINTS" id="PR01438">
    <property type="entry name" value="UNVRSLSTRESS"/>
</dbReference>
<dbReference type="InterPro" id="IPR014729">
    <property type="entry name" value="Rossmann-like_a/b/a_fold"/>
</dbReference>
<dbReference type="InterPro" id="IPR006015">
    <property type="entry name" value="Universal_stress_UspA"/>
</dbReference>